<organism evidence="1 2">
    <name type="scientific">Trichonephila clavipes</name>
    <name type="common">Golden silk orbweaver</name>
    <name type="synonym">Nephila clavipes</name>
    <dbReference type="NCBI Taxonomy" id="2585209"/>
    <lineage>
        <taxon>Eukaryota</taxon>
        <taxon>Metazoa</taxon>
        <taxon>Ecdysozoa</taxon>
        <taxon>Arthropoda</taxon>
        <taxon>Chelicerata</taxon>
        <taxon>Arachnida</taxon>
        <taxon>Araneae</taxon>
        <taxon>Araneomorphae</taxon>
        <taxon>Entelegynae</taxon>
        <taxon>Araneoidea</taxon>
        <taxon>Nephilidae</taxon>
        <taxon>Trichonephila</taxon>
    </lineage>
</organism>
<dbReference type="AlphaFoldDB" id="A0A8X7BLU5"/>
<gene>
    <name evidence="1" type="ORF">TNCV_2567581</name>
</gene>
<dbReference type="Proteomes" id="UP000887159">
    <property type="component" value="Unassembled WGS sequence"/>
</dbReference>
<name>A0A8X7BLU5_TRICX</name>
<keyword evidence="2" id="KW-1185">Reference proteome</keyword>
<reference evidence="1" key="1">
    <citation type="submission" date="2020-08" db="EMBL/GenBank/DDBJ databases">
        <title>Multicomponent nature underlies the extraordinary mechanical properties of spider dragline silk.</title>
        <authorList>
            <person name="Kono N."/>
            <person name="Nakamura H."/>
            <person name="Mori M."/>
            <person name="Yoshida Y."/>
            <person name="Ohtoshi R."/>
            <person name="Malay A.D."/>
            <person name="Moran D.A.P."/>
            <person name="Tomita M."/>
            <person name="Numata K."/>
            <person name="Arakawa K."/>
        </authorList>
    </citation>
    <scope>NUCLEOTIDE SEQUENCE</scope>
</reference>
<evidence type="ECO:0000313" key="2">
    <source>
        <dbReference type="Proteomes" id="UP000887159"/>
    </source>
</evidence>
<dbReference type="EMBL" id="BMAU01021438">
    <property type="protein sequence ID" value="GFY36796.1"/>
    <property type="molecule type" value="Genomic_DNA"/>
</dbReference>
<proteinExistence type="predicted"/>
<comment type="caution">
    <text evidence="1">The sequence shown here is derived from an EMBL/GenBank/DDBJ whole genome shotgun (WGS) entry which is preliminary data.</text>
</comment>
<protein>
    <submittedName>
        <fullName evidence="1">Uncharacterized protein</fullName>
    </submittedName>
</protein>
<evidence type="ECO:0000313" key="1">
    <source>
        <dbReference type="EMBL" id="GFY36796.1"/>
    </source>
</evidence>
<sequence length="94" mass="10826">MTHSGRWIGHVGPPVLCPLRSPDFITVGFFLQWVHFKEPVHQEDVNTETYSAARLNAVSSSVETSLMRRWNSFIPRKYQASFDMHGALFEHQPL</sequence>
<accession>A0A8X7BLU5</accession>